<dbReference type="InterPro" id="IPR003018">
    <property type="entry name" value="GAF"/>
</dbReference>
<geneLocation type="plasmid" evidence="3 5">
    <name>pNMAG01</name>
</geneLocation>
<dbReference type="EMBL" id="AOHS01000014">
    <property type="protein sequence ID" value="ELY32582.1"/>
    <property type="molecule type" value="Genomic_DNA"/>
</dbReference>
<dbReference type="GeneID" id="8826655"/>
<reference evidence="5" key="1">
    <citation type="submission" date="2010-02" db="EMBL/GenBank/DDBJ databases">
        <title>Complete sequence of plasmid 1 of Natrialba magadii ATCC 43099.</title>
        <authorList>
            <consortium name="US DOE Joint Genome Institute"/>
            <person name="Lucas S."/>
            <person name="Copeland A."/>
            <person name="Lapidus A."/>
            <person name="Cheng J.-F."/>
            <person name="Bruce D."/>
            <person name="Goodwin L."/>
            <person name="Pitluck S."/>
            <person name="Davenport K."/>
            <person name="Saunders E."/>
            <person name="Detter J.C."/>
            <person name="Han C."/>
            <person name="Tapia R."/>
            <person name="Land M."/>
            <person name="Hauser L."/>
            <person name="Kyrpides N."/>
            <person name="Mikhailova N."/>
            <person name="De Castro R.E."/>
            <person name="Maupin-Furlow J.A."/>
            <person name="Woyke T."/>
        </authorList>
    </citation>
    <scope>NUCLEOTIDE SEQUENCE [LARGE SCALE GENOMIC DNA]</scope>
    <source>
        <strain evidence="5">ATCC 43099 / DSM 3394 / CCM 3739 / CIP 104546 / IAM 13178 / JCM 8861 / NBRC 102185 / NCIMB 2190 / MS3</strain>
        <plasmid evidence="5">pNMAG01</plasmid>
    </source>
</reference>
<dbReference type="Pfam" id="PF13185">
    <property type="entry name" value="GAF_2"/>
    <property type="match status" value="1"/>
</dbReference>
<dbReference type="InterPro" id="IPR029016">
    <property type="entry name" value="GAF-like_dom_sf"/>
</dbReference>
<keyword evidence="5" id="KW-1185">Reference proteome</keyword>
<dbReference type="PATRIC" id="fig|547559.17.peg.691"/>
<organism evidence="3 5">
    <name type="scientific">Natrialba magadii (strain ATCC 43099 / DSM 3394 / CCM 3739 / CIP 104546 / IAM 13178 / JCM 8861 / NBRC 102185 / NCIMB 2190 / MS3)</name>
    <name type="common">Natronobacterium magadii</name>
    <dbReference type="NCBI Taxonomy" id="547559"/>
    <lineage>
        <taxon>Archaea</taxon>
        <taxon>Methanobacteriati</taxon>
        <taxon>Methanobacteriota</taxon>
        <taxon>Stenosarchaea group</taxon>
        <taxon>Halobacteria</taxon>
        <taxon>Halobacteriales</taxon>
        <taxon>Natrialbaceae</taxon>
        <taxon>Natrialba</taxon>
    </lineage>
</organism>
<reference evidence="3" key="4">
    <citation type="submission" date="2016-09" db="EMBL/GenBank/DDBJ databases">
        <authorList>
            <person name="Pfeiffer F."/>
        </authorList>
    </citation>
    <scope>NUCLEOTIDE SEQUENCE</scope>
    <source>
        <strain evidence="3">ATCC 43099</strain>
        <plasmid evidence="3">pNMAG01</plasmid>
    </source>
</reference>
<evidence type="ECO:0000313" key="3">
    <source>
        <dbReference type="EMBL" id="ADD07326.1"/>
    </source>
</evidence>
<dbReference type="Gene3D" id="3.30.450.40">
    <property type="match status" value="1"/>
</dbReference>
<keyword evidence="3" id="KW-0614">Plasmid</keyword>
<dbReference type="EMBL" id="CP001933">
    <property type="protein sequence ID" value="ADD07326.1"/>
    <property type="molecule type" value="Genomic_DNA"/>
</dbReference>
<gene>
    <name evidence="3" type="ordered locus">Nmag_3785</name>
    <name evidence="4" type="ORF">C500_03624</name>
</gene>
<dbReference type="RefSeq" id="WP_004214271.1">
    <property type="nucleotide sequence ID" value="NC_013923.1"/>
</dbReference>
<dbReference type="Proteomes" id="UP000011543">
    <property type="component" value="Unassembled WGS sequence"/>
</dbReference>
<dbReference type="OrthoDB" id="211597at2157"/>
<proteinExistence type="predicted"/>
<reference evidence="4 6" key="3">
    <citation type="journal article" date="2014" name="PLoS Genet.">
        <title>Phylogenetically driven sequencing of extremely halophilic archaea reveals strategies for static and dynamic osmo-response.</title>
        <authorList>
            <person name="Becker E.A."/>
            <person name="Seitzer P.M."/>
            <person name="Tritt A."/>
            <person name="Larsen D."/>
            <person name="Krusor M."/>
            <person name="Yao A.I."/>
            <person name="Wu D."/>
            <person name="Madern D."/>
            <person name="Eisen J.A."/>
            <person name="Darling A.E."/>
            <person name="Facciotti M.T."/>
        </authorList>
    </citation>
    <scope>NUCLEOTIDE SEQUENCE [LARGE SCALE GENOMIC DNA]</scope>
    <source>
        <strain evidence="6">ATCC 43099 / DSM 3394 / CCM 3739 / CIP 104546 / IAM 13178 / JCM 8861 / NBRC 102185 / NCIMB 2190 / MS3</strain>
        <strain evidence="4">MS-3</strain>
    </source>
</reference>
<evidence type="ECO:0000259" key="2">
    <source>
        <dbReference type="Pfam" id="PF13185"/>
    </source>
</evidence>
<evidence type="ECO:0000256" key="1">
    <source>
        <dbReference type="SAM" id="MobiDB-lite"/>
    </source>
</evidence>
<sequence>MDDSHQQPSAELETGDEMRTELQTIIDEFDCTSGTLHRLEGDTLELVAAVGIPGPVLERIGSIPIGKGMAGIAAERMEPVDVCNLQTDDSGVAEAGARKTGMEGSLAAPLLGPEGTLEGTIGVAKPEQYEFTDRERDRLLERGTELTQQL</sequence>
<reference evidence="3 5" key="2">
    <citation type="journal article" date="2012" name="BMC Genomics">
        <title>A comparative genomics perspective on the genetic content of the alkaliphilic haloarchaeon Natrialba magadii ATCC 43099T.</title>
        <authorList>
            <person name="Siddaramappa S."/>
            <person name="Challacombe J.F."/>
            <person name="Decastro R.E."/>
            <person name="Pfeiffer F."/>
            <person name="Sastre D.E."/>
            <person name="Gimenez M.I."/>
            <person name="Paggi R.A."/>
            <person name="Detter J.C."/>
            <person name="Davenport K.W."/>
            <person name="Goodwin L.A."/>
            <person name="Kyrpides N."/>
            <person name="Tapia R."/>
            <person name="Pitluck S."/>
            <person name="Lucas S."/>
            <person name="Woyke T."/>
            <person name="Maupin-Furlow J.A."/>
        </authorList>
    </citation>
    <scope>NUCLEOTIDE SEQUENCE [LARGE SCALE GENOMIC DNA]</scope>
    <source>
        <strain evidence="3">ATCC 43099</strain>
        <strain evidence="5">ATCC 43099 / DSM 3394 / CCM 3739 / CIP 104546 / IAM 13178 / JCM 8861 / NBRC 102185 / NCIMB 2190 / MS3</strain>
    </source>
</reference>
<dbReference type="KEGG" id="nmg:Nmag_3785"/>
<feature type="region of interest" description="Disordered" evidence="1">
    <location>
        <begin position="97"/>
        <end position="119"/>
    </location>
</feature>
<dbReference type="Proteomes" id="UP000001879">
    <property type="component" value="Plasmid pNMAG01"/>
</dbReference>
<accession>D3T167</accession>
<evidence type="ECO:0000313" key="6">
    <source>
        <dbReference type="Proteomes" id="UP000011543"/>
    </source>
</evidence>
<protein>
    <submittedName>
        <fullName evidence="3">GAF domain protein</fullName>
    </submittedName>
    <submittedName>
        <fullName evidence="4">GAF sensor protein</fullName>
    </submittedName>
</protein>
<dbReference type="HOGENOM" id="CLU_116690_0_0_2"/>
<evidence type="ECO:0000313" key="4">
    <source>
        <dbReference type="EMBL" id="ELY32582.1"/>
    </source>
</evidence>
<feature type="domain" description="GAF" evidence="2">
    <location>
        <begin position="22"/>
        <end position="137"/>
    </location>
</feature>
<name>D3T167_NATMM</name>
<dbReference type="SUPFAM" id="SSF55781">
    <property type="entry name" value="GAF domain-like"/>
    <property type="match status" value="1"/>
</dbReference>
<dbReference type="AlphaFoldDB" id="D3T167"/>
<evidence type="ECO:0000313" key="5">
    <source>
        <dbReference type="Proteomes" id="UP000001879"/>
    </source>
</evidence>